<sequence length="131" mass="14710">MGTSMYKSSNLPGAVVGESTTLENIIFSTSCSNCISLPSTTWIARSTSRFILMYSFRSCFSSSSTALTSFTDKPDILVFHPLLLTPNVVTLGSRDEIHYYFQSQKQHEMTLLFPIQNISRKPSTQRYSAFN</sequence>
<reference evidence="1" key="1">
    <citation type="submission" date="2021-05" db="EMBL/GenBank/DDBJ databases">
        <authorList>
            <person name="Alioto T."/>
            <person name="Alioto T."/>
            <person name="Gomez Garrido J."/>
        </authorList>
    </citation>
    <scope>NUCLEOTIDE SEQUENCE</scope>
</reference>
<protein>
    <submittedName>
        <fullName evidence="1">Uncharacterized protein</fullName>
    </submittedName>
</protein>
<organism evidence="1">
    <name type="scientific">Cacopsylla melanoneura</name>
    <dbReference type="NCBI Taxonomy" id="428564"/>
    <lineage>
        <taxon>Eukaryota</taxon>
        <taxon>Metazoa</taxon>
        <taxon>Ecdysozoa</taxon>
        <taxon>Arthropoda</taxon>
        <taxon>Hexapoda</taxon>
        <taxon>Insecta</taxon>
        <taxon>Pterygota</taxon>
        <taxon>Neoptera</taxon>
        <taxon>Paraneoptera</taxon>
        <taxon>Hemiptera</taxon>
        <taxon>Sternorrhyncha</taxon>
        <taxon>Psylloidea</taxon>
        <taxon>Psyllidae</taxon>
        <taxon>Psyllinae</taxon>
        <taxon>Cacopsylla</taxon>
    </lineage>
</organism>
<name>A0A8D8M0L8_9HEMI</name>
<proteinExistence type="predicted"/>
<evidence type="ECO:0000313" key="1">
    <source>
        <dbReference type="EMBL" id="CAG6618446.1"/>
    </source>
</evidence>
<dbReference type="EMBL" id="HBUF01042300">
    <property type="protein sequence ID" value="CAG6618446.1"/>
    <property type="molecule type" value="Transcribed_RNA"/>
</dbReference>
<accession>A0A8D8M0L8</accession>
<dbReference type="AlphaFoldDB" id="A0A8D8M0L8"/>